<comment type="caution">
    <text evidence="1">The sequence shown here is derived from an EMBL/GenBank/DDBJ whole genome shotgun (WGS) entry which is preliminary data.</text>
</comment>
<dbReference type="EMBL" id="JASBWR010000149">
    <property type="protein sequence ID" value="KAJ9091451.1"/>
    <property type="molecule type" value="Genomic_DNA"/>
</dbReference>
<name>A0ACC2UY94_9TREE</name>
<sequence length="96" mass="10176">MSTAFQAPVYDKSDPKTAEAPIVPFHLPKEWIETSDMFSSASTVVAGFAMMSRNSMAAWLSIITALLALFNQKPLTEKKSANGQGLGAGGPWSGLA</sequence>
<accession>A0ACC2UY94</accession>
<reference evidence="1" key="1">
    <citation type="submission" date="2023-04" db="EMBL/GenBank/DDBJ databases">
        <title>Draft Genome sequencing of Naganishia species isolated from polar environments using Oxford Nanopore Technology.</title>
        <authorList>
            <person name="Leo P."/>
            <person name="Venkateswaran K."/>
        </authorList>
    </citation>
    <scope>NUCLEOTIDE SEQUENCE</scope>
    <source>
        <strain evidence="1">MNA-CCFEE 5261</strain>
    </source>
</reference>
<organism evidence="1 2">
    <name type="scientific">Naganishia cerealis</name>
    <dbReference type="NCBI Taxonomy" id="610337"/>
    <lineage>
        <taxon>Eukaryota</taxon>
        <taxon>Fungi</taxon>
        <taxon>Dikarya</taxon>
        <taxon>Basidiomycota</taxon>
        <taxon>Agaricomycotina</taxon>
        <taxon>Tremellomycetes</taxon>
        <taxon>Filobasidiales</taxon>
        <taxon>Filobasidiaceae</taxon>
        <taxon>Naganishia</taxon>
    </lineage>
</organism>
<proteinExistence type="predicted"/>
<dbReference type="Proteomes" id="UP001241377">
    <property type="component" value="Unassembled WGS sequence"/>
</dbReference>
<evidence type="ECO:0000313" key="2">
    <source>
        <dbReference type="Proteomes" id="UP001241377"/>
    </source>
</evidence>
<protein>
    <submittedName>
        <fullName evidence="1">Uncharacterized protein</fullName>
    </submittedName>
</protein>
<gene>
    <name evidence="1" type="ORF">QFC19_009093</name>
</gene>
<evidence type="ECO:0000313" key="1">
    <source>
        <dbReference type="EMBL" id="KAJ9091451.1"/>
    </source>
</evidence>
<keyword evidence="2" id="KW-1185">Reference proteome</keyword>